<feature type="binding site" evidence="11">
    <location>
        <position position="279"/>
    </location>
    <ligand>
        <name>Zn(2+)</name>
        <dbReference type="ChEBI" id="CHEBI:29105"/>
        <label>1</label>
    </ligand>
</feature>
<evidence type="ECO:0000313" key="14">
    <source>
        <dbReference type="EMBL" id="RHN41268.1"/>
    </source>
</evidence>
<keyword evidence="8" id="KW-0865">Zymogen</keyword>
<dbReference type="FunFam" id="3.40.390.10:FF:000018">
    <property type="entry name" value="Metalloendoproteinase 1"/>
    <property type="match status" value="1"/>
</dbReference>
<dbReference type="Pfam" id="PF00413">
    <property type="entry name" value="Peptidase_M10"/>
    <property type="match status" value="1"/>
</dbReference>
<dbReference type="InterPro" id="IPR036365">
    <property type="entry name" value="PGBD-like_sf"/>
</dbReference>
<keyword evidence="9" id="KW-0325">Glycoprotein</keyword>
<dbReference type="EC" id="3.4.24.65" evidence="14"/>
<feature type="binding site" evidence="11">
    <location>
        <position position="291"/>
    </location>
    <ligand>
        <name>Ca(2+)</name>
        <dbReference type="ChEBI" id="CHEBI:29108"/>
        <label>3</label>
    </ligand>
</feature>
<dbReference type="InterPro" id="IPR002477">
    <property type="entry name" value="Peptidoglycan-bd-like"/>
</dbReference>
<evidence type="ECO:0000256" key="10">
    <source>
        <dbReference type="PIRSR" id="PIRSR621190-1"/>
    </source>
</evidence>
<dbReference type="SMART" id="SM00235">
    <property type="entry name" value="ZnMc"/>
    <property type="match status" value="1"/>
</dbReference>
<proteinExistence type="inferred from homology"/>
<keyword evidence="5 14" id="KW-0378">Hydrolase</keyword>
<name>A0A396GLH6_MEDTR</name>
<evidence type="ECO:0000256" key="5">
    <source>
        <dbReference type="ARBA" id="ARBA00022801"/>
    </source>
</evidence>
<feature type="binding site" evidence="11">
    <location>
        <position position="319"/>
    </location>
    <ligand>
        <name>Zn(2+)</name>
        <dbReference type="ChEBI" id="CHEBI:29105"/>
        <label>2</label>
        <note>catalytic</note>
    </ligand>
</feature>
<feature type="binding site" evidence="11">
    <location>
        <position position="337"/>
    </location>
    <ligand>
        <name>Zn(2+)</name>
        <dbReference type="ChEBI" id="CHEBI:29105"/>
        <label>2</label>
        <note>catalytic</note>
    </ligand>
</feature>
<accession>A0A396GLH6</accession>
<dbReference type="PANTHER" id="PTHR10201:SF272">
    <property type="entry name" value="METALLOENDOPROTEINASE 5-MMP"/>
    <property type="match status" value="1"/>
</dbReference>
<dbReference type="InterPro" id="IPR006026">
    <property type="entry name" value="Peptidase_Metallo"/>
</dbReference>
<dbReference type="InterPro" id="IPR033739">
    <property type="entry name" value="M10A_MMP"/>
</dbReference>
<dbReference type="Proteomes" id="UP000265566">
    <property type="component" value="Chromosome 8"/>
</dbReference>
<feature type="active site" evidence="10">
    <location>
        <position position="320"/>
    </location>
</feature>
<comment type="caution">
    <text evidence="14">The sequence shown here is derived from an EMBL/GenBank/DDBJ whole genome shotgun (WGS) entry which is preliminary data.</text>
</comment>
<feature type="binding site" evidence="11">
    <location>
        <position position="271"/>
    </location>
    <ligand>
        <name>Ca(2+)</name>
        <dbReference type="ChEBI" id="CHEBI:29108"/>
        <label>3</label>
    </ligand>
</feature>
<dbReference type="InterPro" id="IPR024079">
    <property type="entry name" value="MetalloPept_cat_dom_sf"/>
</dbReference>
<dbReference type="GO" id="GO:0031012">
    <property type="term" value="C:extracellular matrix"/>
    <property type="evidence" value="ECO:0007669"/>
    <property type="project" value="InterPro"/>
</dbReference>
<reference evidence="14" key="1">
    <citation type="journal article" date="2018" name="Nat. Plants">
        <title>Whole-genome landscape of Medicago truncatula symbiotic genes.</title>
        <authorList>
            <person name="Pecrix Y."/>
            <person name="Gamas P."/>
            <person name="Carrere S."/>
        </authorList>
    </citation>
    <scope>NUCLEOTIDE SEQUENCE</scope>
    <source>
        <tissue evidence="14">Leaves</tissue>
    </source>
</reference>
<dbReference type="PANTHER" id="PTHR10201">
    <property type="entry name" value="MATRIX METALLOPROTEINASE"/>
    <property type="match status" value="1"/>
</dbReference>
<dbReference type="GO" id="GO:0004222">
    <property type="term" value="F:metalloendopeptidase activity"/>
    <property type="evidence" value="ECO:0007669"/>
    <property type="project" value="UniProtKB-EC"/>
</dbReference>
<dbReference type="SUPFAM" id="SSF47090">
    <property type="entry name" value="PGBD-like"/>
    <property type="match status" value="1"/>
</dbReference>
<dbReference type="EMBL" id="PSQE01000008">
    <property type="protein sequence ID" value="RHN41268.1"/>
    <property type="molecule type" value="Genomic_DNA"/>
</dbReference>
<evidence type="ECO:0000256" key="8">
    <source>
        <dbReference type="ARBA" id="ARBA00023145"/>
    </source>
</evidence>
<dbReference type="InterPro" id="IPR001818">
    <property type="entry name" value="Pept_M10_metallopeptidase"/>
</dbReference>
<dbReference type="GO" id="GO:0006508">
    <property type="term" value="P:proteolysis"/>
    <property type="evidence" value="ECO:0007669"/>
    <property type="project" value="UniProtKB-KW"/>
</dbReference>
<evidence type="ECO:0000256" key="3">
    <source>
        <dbReference type="ARBA" id="ARBA00022723"/>
    </source>
</evidence>
<keyword evidence="11" id="KW-0106">Calcium</keyword>
<feature type="binding site" evidence="11">
    <location>
        <position position="323"/>
    </location>
    <ligand>
        <name>Zn(2+)</name>
        <dbReference type="ChEBI" id="CHEBI:29105"/>
        <label>2</label>
        <note>catalytic</note>
    </ligand>
</feature>
<keyword evidence="7" id="KW-0482">Metalloprotease</keyword>
<evidence type="ECO:0000256" key="6">
    <source>
        <dbReference type="ARBA" id="ARBA00022833"/>
    </source>
</evidence>
<evidence type="ECO:0000256" key="1">
    <source>
        <dbReference type="ARBA" id="ARBA00009614"/>
    </source>
</evidence>
<feature type="binding site" evidence="11">
    <location>
        <position position="329"/>
    </location>
    <ligand>
        <name>Zn(2+)</name>
        <dbReference type="ChEBI" id="CHEBI:29105"/>
        <label>2</label>
        <note>catalytic</note>
    </ligand>
</feature>
<feature type="binding site" evidence="11">
    <location>
        <position position="264"/>
    </location>
    <ligand>
        <name>Zn(2+)</name>
        <dbReference type="ChEBI" id="CHEBI:29105"/>
        <label>1</label>
    </ligand>
</feature>
<keyword evidence="3 11" id="KW-0479">Metal-binding</keyword>
<organism evidence="14">
    <name type="scientific">Medicago truncatula</name>
    <name type="common">Barrel medic</name>
    <name type="synonym">Medicago tribuloides</name>
    <dbReference type="NCBI Taxonomy" id="3880"/>
    <lineage>
        <taxon>Eukaryota</taxon>
        <taxon>Viridiplantae</taxon>
        <taxon>Streptophyta</taxon>
        <taxon>Embryophyta</taxon>
        <taxon>Tracheophyta</taxon>
        <taxon>Spermatophyta</taxon>
        <taxon>Magnoliopsida</taxon>
        <taxon>eudicotyledons</taxon>
        <taxon>Gunneridae</taxon>
        <taxon>Pentapetalae</taxon>
        <taxon>rosids</taxon>
        <taxon>fabids</taxon>
        <taxon>Fabales</taxon>
        <taxon>Fabaceae</taxon>
        <taxon>Papilionoideae</taxon>
        <taxon>50 kb inversion clade</taxon>
        <taxon>NPAAA clade</taxon>
        <taxon>Hologalegina</taxon>
        <taxon>IRL clade</taxon>
        <taxon>Trifolieae</taxon>
        <taxon>Medicago</taxon>
    </lineage>
</organism>
<feature type="binding site" evidence="11">
    <location>
        <position position="272"/>
    </location>
    <ligand>
        <name>Ca(2+)</name>
        <dbReference type="ChEBI" id="CHEBI:29108"/>
        <label>3</label>
    </ligand>
</feature>
<dbReference type="AlphaFoldDB" id="A0A396GLH6"/>
<dbReference type="CDD" id="cd04278">
    <property type="entry name" value="ZnMc_MMP"/>
    <property type="match status" value="1"/>
</dbReference>
<keyword evidence="2" id="KW-0645">Protease</keyword>
<feature type="short sequence motif" description="Cysteine switch" evidence="12">
    <location>
        <begin position="157"/>
        <end position="192"/>
    </location>
</feature>
<dbReference type="PRINTS" id="PR00138">
    <property type="entry name" value="MATRIXIN"/>
</dbReference>
<feature type="binding site" evidence="11">
    <location>
        <position position="294"/>
    </location>
    <ligand>
        <name>Ca(2+)</name>
        <dbReference type="ChEBI" id="CHEBI:29108"/>
        <label>1</label>
    </ligand>
</feature>
<dbReference type="Gene3D" id="3.40.390.10">
    <property type="entry name" value="Collagenase (Catalytic Domain)"/>
    <property type="match status" value="1"/>
</dbReference>
<dbReference type="InterPro" id="IPR021190">
    <property type="entry name" value="Pept_M10A"/>
</dbReference>
<evidence type="ECO:0000256" key="7">
    <source>
        <dbReference type="ARBA" id="ARBA00023049"/>
    </source>
</evidence>
<comment type="cofactor">
    <cofactor evidence="11">
        <name>Zn(2+)</name>
        <dbReference type="ChEBI" id="CHEBI:29105"/>
    </cofactor>
    <text evidence="11">Binds 2 Zn(2+) ions per subunit.</text>
</comment>
<keyword evidence="4" id="KW-0732">Signal</keyword>
<dbReference type="SUPFAM" id="SSF55486">
    <property type="entry name" value="Metalloproteases ('zincins'), catalytic domain"/>
    <property type="match status" value="1"/>
</dbReference>
<feature type="binding site" evidence="11">
    <location>
        <position position="294"/>
    </location>
    <ligand>
        <name>Ca(2+)</name>
        <dbReference type="ChEBI" id="CHEBI:29108"/>
        <label>3</label>
    </ligand>
</feature>
<feature type="binding site" evidence="11">
    <location>
        <position position="254"/>
    </location>
    <ligand>
        <name>Ca(2+)</name>
        <dbReference type="ChEBI" id="CHEBI:29108"/>
        <label>2</label>
    </ligand>
</feature>
<dbReference type="Pfam" id="PF01471">
    <property type="entry name" value="PG_binding_1"/>
    <property type="match status" value="1"/>
</dbReference>
<evidence type="ECO:0000256" key="2">
    <source>
        <dbReference type="ARBA" id="ARBA00022670"/>
    </source>
</evidence>
<evidence type="ECO:0000256" key="11">
    <source>
        <dbReference type="PIRSR" id="PIRSR621190-2"/>
    </source>
</evidence>
<comment type="similarity">
    <text evidence="1">Belongs to the peptidase M10A family. Matrix metalloproteinases (MMPs) subfamily.</text>
</comment>
<evidence type="ECO:0000259" key="13">
    <source>
        <dbReference type="SMART" id="SM00235"/>
    </source>
</evidence>
<feature type="binding site" description="in inhibited form" evidence="11">
    <location>
        <position position="159"/>
    </location>
    <ligand>
        <name>Zn(2+)</name>
        <dbReference type="ChEBI" id="CHEBI:29105"/>
        <label>2</label>
        <note>catalytic</note>
    </ligand>
</feature>
<evidence type="ECO:0000256" key="9">
    <source>
        <dbReference type="ARBA" id="ARBA00023180"/>
    </source>
</evidence>
<dbReference type="Gramene" id="rna47572">
    <property type="protein sequence ID" value="RHN41268.1"/>
    <property type="gene ID" value="gene47572"/>
</dbReference>
<evidence type="ECO:0000256" key="4">
    <source>
        <dbReference type="ARBA" id="ARBA00022729"/>
    </source>
</evidence>
<comment type="cofactor">
    <cofactor evidence="11">
        <name>Ca(2+)</name>
        <dbReference type="ChEBI" id="CHEBI:29108"/>
    </cofactor>
    <text evidence="11">Can bind about 5 Ca(2+) ions per subunit.</text>
</comment>
<feature type="binding site" evidence="11">
    <location>
        <position position="289"/>
    </location>
    <ligand>
        <name>Zn(2+)</name>
        <dbReference type="ChEBI" id="CHEBI:29105"/>
        <label>1</label>
    </ligand>
</feature>
<gene>
    <name evidence="14" type="ORF">MtrunA17_Chr8g0364281</name>
</gene>
<sequence>MPKTLCLGLWDTPFNTPSLFRFEFELHFSILSPNQTNMKKQQLIFPLTISFSLTLLIVSARLFPDVPSWIPPGTLPVGPWDAFRNFTGCRQGENYNGLSNLKNYFQHFGYIPRSPKSNFSDDFDDDLQEAIKTYQKNFNLNVTGELDDMTLRQVMLPRCGVADIINGTTTMNAGKDTETTSNSDSKLRFHTVSHFTVFPGQPRWPEGKQELTYAFFPGNELTETVKSVFATAFARWSEVTTLKFTETTLYSGADIKIGFFNGDHGDGEPFDGSLGTLAHAFSPRNGRFHLDAAEDWVVSGDVSKSSLPTAVDLESVAVHEIGHLLGLGHSSEEEAIMFPTISSRMKKVVLADDDVRGIQYLYGTNPSFNGSTVISSPERNIGNGGCSLTSLWSPWRLFSLLTFVLSHFLL</sequence>
<evidence type="ECO:0000256" key="12">
    <source>
        <dbReference type="PIRSR" id="PIRSR621190-5"/>
    </source>
</evidence>
<feature type="binding site" evidence="11">
    <location>
        <position position="266"/>
    </location>
    <ligand>
        <name>Zn(2+)</name>
        <dbReference type="ChEBI" id="CHEBI:29105"/>
        <label>1</label>
    </ligand>
</feature>
<keyword evidence="6 11" id="KW-0862">Zinc</keyword>
<protein>
    <submittedName>
        <fullName evidence="14">Putative macrophage elastase</fullName>
        <ecNumber evidence="14">3.4.24.65</ecNumber>
    </submittedName>
</protein>
<feature type="domain" description="Peptidase metallopeptidase" evidence="13">
    <location>
        <begin position="200"/>
        <end position="364"/>
    </location>
</feature>
<dbReference type="GO" id="GO:0008270">
    <property type="term" value="F:zinc ion binding"/>
    <property type="evidence" value="ECO:0007669"/>
    <property type="project" value="InterPro"/>
</dbReference>